<organism evidence="1 2">
    <name type="scientific">Spirosoma telluris</name>
    <dbReference type="NCBI Taxonomy" id="2183553"/>
    <lineage>
        <taxon>Bacteria</taxon>
        <taxon>Pseudomonadati</taxon>
        <taxon>Bacteroidota</taxon>
        <taxon>Cytophagia</taxon>
        <taxon>Cytophagales</taxon>
        <taxon>Cytophagaceae</taxon>
        <taxon>Spirosoma</taxon>
    </lineage>
</organism>
<comment type="caution">
    <text evidence="1">The sequence shown here is derived from an EMBL/GenBank/DDBJ whole genome shotgun (WGS) entry which is preliminary data.</text>
</comment>
<name>A0A327NVF1_9BACT</name>
<evidence type="ECO:0000313" key="1">
    <source>
        <dbReference type="EMBL" id="RAI77824.1"/>
    </source>
</evidence>
<evidence type="ECO:0008006" key="3">
    <source>
        <dbReference type="Google" id="ProtNLM"/>
    </source>
</evidence>
<dbReference type="Proteomes" id="UP000249016">
    <property type="component" value="Unassembled WGS sequence"/>
</dbReference>
<evidence type="ECO:0000313" key="2">
    <source>
        <dbReference type="Proteomes" id="UP000249016"/>
    </source>
</evidence>
<reference evidence="1 2" key="1">
    <citation type="submission" date="2018-06" db="EMBL/GenBank/DDBJ databases">
        <title>Spirosoma sp. HMF3257 Genome sequencing and assembly.</title>
        <authorList>
            <person name="Kang H."/>
            <person name="Cha I."/>
            <person name="Kim H."/>
            <person name="Kang J."/>
            <person name="Joh K."/>
        </authorList>
    </citation>
    <scope>NUCLEOTIDE SEQUENCE [LARGE SCALE GENOMIC DNA]</scope>
    <source>
        <strain evidence="1 2">HMF3257</strain>
    </source>
</reference>
<proteinExistence type="predicted"/>
<sequence length="147" mass="16282">MAVFFLPIGCTKLTPLQPPTNELEGTWVGTYKSKQISSVPTDQTPVSATATFQVSNQSLVASIFFTVHNILGPPLVSPDPTQFTGRLIDHQISMHRPDGSVCDQTQYRYVLYLNGLVKGDTLTLVGQDTICPVKDFIFQRALRLVRQ</sequence>
<keyword evidence="2" id="KW-1185">Reference proteome</keyword>
<protein>
    <recommendedName>
        <fullName evidence="3">Lipocalin-like domain-containing protein</fullName>
    </recommendedName>
</protein>
<dbReference type="AlphaFoldDB" id="A0A327NVF1"/>
<gene>
    <name evidence="1" type="ORF">HMF3257_33510</name>
</gene>
<dbReference type="EMBL" id="QLII01000001">
    <property type="protein sequence ID" value="RAI77824.1"/>
    <property type="molecule type" value="Genomic_DNA"/>
</dbReference>
<accession>A0A327NVF1</accession>